<reference evidence="3" key="1">
    <citation type="submission" date="2020-03" db="EMBL/GenBank/DDBJ databases">
        <title>Draft sequencing of Calidifontibacter sp. DB0510.</title>
        <authorList>
            <person name="Kim D.-U."/>
        </authorList>
    </citation>
    <scope>NUCLEOTIDE SEQUENCE</scope>
    <source>
        <strain evidence="3">DB0510</strain>
    </source>
</reference>
<dbReference type="InterPro" id="IPR027417">
    <property type="entry name" value="P-loop_NTPase"/>
</dbReference>
<protein>
    <submittedName>
        <fullName evidence="3">Relaxase domain-containing protein</fullName>
    </submittedName>
</protein>
<dbReference type="RefSeq" id="WP_166196000.1">
    <property type="nucleotide sequence ID" value="NZ_JAAOIV010000005.1"/>
</dbReference>
<feature type="region of interest" description="Disordered" evidence="1">
    <location>
        <begin position="1136"/>
        <end position="1190"/>
    </location>
</feature>
<gene>
    <name evidence="3" type="ORF">G9U51_08580</name>
</gene>
<dbReference type="SUPFAM" id="SSF55464">
    <property type="entry name" value="Origin of replication-binding domain, RBD-like"/>
    <property type="match status" value="1"/>
</dbReference>
<dbReference type="AlphaFoldDB" id="A0A967AZ89"/>
<dbReference type="Pfam" id="PF13604">
    <property type="entry name" value="AAA_30"/>
    <property type="match status" value="1"/>
</dbReference>
<proteinExistence type="predicted"/>
<dbReference type="SUPFAM" id="SSF52540">
    <property type="entry name" value="P-loop containing nucleoside triphosphate hydrolases"/>
    <property type="match status" value="2"/>
</dbReference>
<dbReference type="NCBIfam" id="NF041492">
    <property type="entry name" value="MobF"/>
    <property type="match status" value="1"/>
</dbReference>
<evidence type="ECO:0000256" key="1">
    <source>
        <dbReference type="SAM" id="MobiDB-lite"/>
    </source>
</evidence>
<evidence type="ECO:0000259" key="2">
    <source>
        <dbReference type="Pfam" id="PF08751"/>
    </source>
</evidence>
<comment type="caution">
    <text evidence="3">The sequence shown here is derived from an EMBL/GenBank/DDBJ whole genome shotgun (WGS) entry which is preliminary data.</text>
</comment>
<accession>A0A967AZ89</accession>
<dbReference type="CDD" id="cd18809">
    <property type="entry name" value="SF1_C_RecD"/>
    <property type="match status" value="1"/>
</dbReference>
<name>A0A967AZ89_9MICO</name>
<feature type="domain" description="TrwC relaxase" evidence="2">
    <location>
        <begin position="10"/>
        <end position="363"/>
    </location>
</feature>
<sequence length="1190" mass="128502">MTVSMRVMSAGEGYRYLLSSVAVGDGHRPLTTPLIRYYTDKGTPPGYWLGSGTAGLGTTDRRIESGETVTEDQLRRLLGQGRDPVTAAPLGLPYYRHKSAEERVAARVDRLDADLGPAERAAAIEQITTEEQARETRRVVAGYDYTFSVPKSISTLWAVADAATQAAIVRAHHVAIADVIALMERDVAATRVGHNGVAQVATRGLIATAYDHYDSRSGDPQLHTHVVVPNKVQGEDGRWRSLDGRPMHAAVVTLSEHYNALLFDRLSRDLGVGWDQRDRGKDRNPVWEMSGVPDELIGEFSSRSAAIDAEKDKLIAAYVAEHGHQPTTTTILRLRQQAALSTRPDKDLHSLAELTDQWRHRAHGVLGQDAAAWARRLLDTGDRPAVVRAEDVIREDLAALARSVVEQVQTKRSTWTRWNLHAEASRQTMGLRFATTADREAVVGLITDAAEAVSLRLTPPELTTAPAAFRRSDGSSVFRPRHGVVYTSAALLAAEDRLLDLSRATTGPASDPAVAARVAAVPDDHGRVLSADQQSAVARIAVSGRAVDVLVGPAGAGKTLALGGLRRVWESEHGPGSVIGLAPSAAAADVLAADLGIGTENTTKWAHEHIKGRWNLTAGQLVIVDEASLAGTMILDLLTAHAADVGAKVLLAGDPAQLTAVDAGGAFGMLVRDRNNAEGDGAPELADIRRFKSRWERTASLALRRGDTDVIDVYSEHGRIVDGDHDQVLDAAYRAWQTDVAAGRSSILIAETSDTVTALNQRARIDRVLAGQVAVDGVSLHDGTTAGRGAIIVTRENDRRLSTGKGWVKNGDRWTVEQTHDDGRLTIHRCGARGRRSRVTLPAAYVTEHVELGYAITAHRAQGATVDTAHLLVHSSSMTREAFYVAMTRGRLANIAYVATDEAHLEDHQHTPGFDDGKIAAHSVLYGVLQHEGAEKSAHDTITAEQEKWSSIAQLAAEYETIAQAAQQNRFAAVVTTSGLDTHQAQRIVEAESFGSLVAQLRRTEADGHQAEQLLSRAVDAGRLDNAKDPAAVLAARLAKLTVARSGGTRPRRRARYLAGLIPEATGPMPADLRQALTELDELIEQRAIALANQAIHQDQPWVRRLGPSPSDPARHAAWERQVATVAAYRDRYGITGSDPLGPVPNGQGQRLDHQRAEAAVRQAQTAVNDEARRRRGPGRQIDSGRDLSR</sequence>
<dbReference type="Pfam" id="PF08751">
    <property type="entry name" value="TrwC"/>
    <property type="match status" value="1"/>
</dbReference>
<dbReference type="InterPro" id="IPR014862">
    <property type="entry name" value="TrwC"/>
</dbReference>
<evidence type="ECO:0000313" key="3">
    <source>
        <dbReference type="EMBL" id="NHN55829.1"/>
    </source>
</evidence>
<evidence type="ECO:0000313" key="4">
    <source>
        <dbReference type="Proteomes" id="UP000744769"/>
    </source>
</evidence>
<organism evidence="3 4">
    <name type="scientific">Metallococcus carri</name>
    <dbReference type="NCBI Taxonomy" id="1656884"/>
    <lineage>
        <taxon>Bacteria</taxon>
        <taxon>Bacillati</taxon>
        <taxon>Actinomycetota</taxon>
        <taxon>Actinomycetes</taxon>
        <taxon>Micrococcales</taxon>
        <taxon>Dermacoccaceae</taxon>
        <taxon>Metallococcus</taxon>
    </lineage>
</organism>
<keyword evidence="4" id="KW-1185">Reference proteome</keyword>
<dbReference type="Proteomes" id="UP000744769">
    <property type="component" value="Unassembled WGS sequence"/>
</dbReference>
<dbReference type="EMBL" id="JAAOIV010000005">
    <property type="protein sequence ID" value="NHN55829.1"/>
    <property type="molecule type" value="Genomic_DNA"/>
</dbReference>
<dbReference type="Gene3D" id="2.30.30.940">
    <property type="match status" value="1"/>
</dbReference>
<dbReference type="Gene3D" id="3.40.50.300">
    <property type="entry name" value="P-loop containing nucleotide triphosphate hydrolases"/>
    <property type="match status" value="2"/>
</dbReference>